<evidence type="ECO:0000313" key="1">
    <source>
        <dbReference type="EMBL" id="KAK7686067.1"/>
    </source>
</evidence>
<accession>A0AAW0G8B9</accession>
<keyword evidence="2" id="KW-1185">Reference proteome</keyword>
<dbReference type="AlphaFoldDB" id="A0AAW0G8B9"/>
<organism evidence="1 2">
    <name type="scientific">Cerrena zonata</name>
    <dbReference type="NCBI Taxonomy" id="2478898"/>
    <lineage>
        <taxon>Eukaryota</taxon>
        <taxon>Fungi</taxon>
        <taxon>Dikarya</taxon>
        <taxon>Basidiomycota</taxon>
        <taxon>Agaricomycotina</taxon>
        <taxon>Agaricomycetes</taxon>
        <taxon>Polyporales</taxon>
        <taxon>Cerrenaceae</taxon>
        <taxon>Cerrena</taxon>
    </lineage>
</organism>
<protein>
    <submittedName>
        <fullName evidence="1">Uncharacterized protein</fullName>
    </submittedName>
</protein>
<dbReference type="Proteomes" id="UP001385951">
    <property type="component" value="Unassembled WGS sequence"/>
</dbReference>
<reference evidence="1 2" key="1">
    <citation type="submission" date="2022-09" db="EMBL/GenBank/DDBJ databases">
        <authorList>
            <person name="Palmer J.M."/>
        </authorList>
    </citation>
    <scope>NUCLEOTIDE SEQUENCE [LARGE SCALE GENOMIC DNA]</scope>
    <source>
        <strain evidence="1 2">DSM 7382</strain>
    </source>
</reference>
<name>A0AAW0G8B9_9APHY</name>
<evidence type="ECO:0000313" key="2">
    <source>
        <dbReference type="Proteomes" id="UP001385951"/>
    </source>
</evidence>
<proteinExistence type="predicted"/>
<dbReference type="EMBL" id="JASBNA010000018">
    <property type="protein sequence ID" value="KAK7686067.1"/>
    <property type="molecule type" value="Genomic_DNA"/>
</dbReference>
<sequence length="86" mass="9276">MLVFLSIAPPKSMHVDSPPSHGTFSWLNSPARVNWSLLIKTQILRAGAPNLGSVMVLPFVTPAGVSTTPPFTQSYPSSISHSAWMQ</sequence>
<gene>
    <name evidence="1" type="ORF">QCA50_010879</name>
</gene>
<comment type="caution">
    <text evidence="1">The sequence shown here is derived from an EMBL/GenBank/DDBJ whole genome shotgun (WGS) entry which is preliminary data.</text>
</comment>